<dbReference type="Gene3D" id="1.20.1060.10">
    <property type="entry name" value="Taq DNA Polymerase, Chain T, domain 4"/>
    <property type="match status" value="1"/>
</dbReference>
<dbReference type="Pfam" id="PF00476">
    <property type="entry name" value="DNA_pol_A"/>
    <property type="match status" value="1"/>
</dbReference>
<dbReference type="InterPro" id="IPR029060">
    <property type="entry name" value="PIN-like_dom_sf"/>
</dbReference>
<dbReference type="InterPro" id="IPR020045">
    <property type="entry name" value="DNA_polI_H3TH"/>
</dbReference>
<dbReference type="Gene3D" id="3.30.70.370">
    <property type="match status" value="1"/>
</dbReference>
<dbReference type="CDD" id="cd06140">
    <property type="entry name" value="DNA_polA_I_Bacillus_like_exo"/>
    <property type="match status" value="1"/>
</dbReference>
<dbReference type="PRINTS" id="PR00868">
    <property type="entry name" value="DNAPOLI"/>
</dbReference>
<dbReference type="FunFam" id="1.20.1060.10:FF:000001">
    <property type="entry name" value="DNA polymerase I"/>
    <property type="match status" value="1"/>
</dbReference>
<evidence type="ECO:0000313" key="21">
    <source>
        <dbReference type="Proteomes" id="UP000777784"/>
    </source>
</evidence>
<comment type="similarity">
    <text evidence="1 16">Belongs to the DNA polymerase type-A family.</text>
</comment>
<evidence type="ECO:0000259" key="17">
    <source>
        <dbReference type="SMART" id="SM00474"/>
    </source>
</evidence>
<dbReference type="Pfam" id="PF02739">
    <property type="entry name" value="5_3_exonuc_N"/>
    <property type="match status" value="1"/>
</dbReference>
<comment type="catalytic activity">
    <reaction evidence="14 16">
        <text>DNA(n) + a 2'-deoxyribonucleoside 5'-triphosphate = DNA(n+1) + diphosphate</text>
        <dbReference type="Rhea" id="RHEA:22508"/>
        <dbReference type="Rhea" id="RHEA-COMP:17339"/>
        <dbReference type="Rhea" id="RHEA-COMP:17340"/>
        <dbReference type="ChEBI" id="CHEBI:33019"/>
        <dbReference type="ChEBI" id="CHEBI:61560"/>
        <dbReference type="ChEBI" id="CHEBI:173112"/>
        <dbReference type="EC" id="2.7.7.7"/>
    </reaction>
</comment>
<dbReference type="FunFam" id="1.10.150.20:FF:000002">
    <property type="entry name" value="DNA polymerase I"/>
    <property type="match status" value="1"/>
</dbReference>
<dbReference type="SUPFAM" id="SSF88723">
    <property type="entry name" value="PIN domain-like"/>
    <property type="match status" value="1"/>
</dbReference>
<dbReference type="PANTHER" id="PTHR10133">
    <property type="entry name" value="DNA POLYMERASE I"/>
    <property type="match status" value="1"/>
</dbReference>
<dbReference type="CDD" id="cd08637">
    <property type="entry name" value="DNA_pol_A_pol_I_C"/>
    <property type="match status" value="1"/>
</dbReference>
<keyword evidence="7" id="KW-0540">Nuclease</keyword>
<evidence type="ECO:0000259" key="19">
    <source>
        <dbReference type="SMART" id="SM00482"/>
    </source>
</evidence>
<evidence type="ECO:0000256" key="13">
    <source>
        <dbReference type="ARBA" id="ARBA00023204"/>
    </source>
</evidence>
<dbReference type="InterPro" id="IPR036279">
    <property type="entry name" value="5-3_exonuclease_C_sf"/>
</dbReference>
<reference evidence="20" key="1">
    <citation type="submission" date="2021-05" db="EMBL/GenBank/DDBJ databases">
        <title>Energy efficiency and biological interactions define the core microbiome of deep oligotrophic groundwater.</title>
        <authorList>
            <person name="Mehrshad M."/>
            <person name="Lopez-Fernandez M."/>
            <person name="Bell E."/>
            <person name="Bernier-Latmani R."/>
            <person name="Bertilsson S."/>
            <person name="Dopson M."/>
        </authorList>
    </citation>
    <scope>NUCLEOTIDE SEQUENCE</scope>
    <source>
        <strain evidence="20">Modern_marine.mb.64</strain>
    </source>
</reference>
<keyword evidence="8 16" id="KW-0227">DNA damage</keyword>
<protein>
    <recommendedName>
        <fullName evidence="3 15">DNA polymerase I</fullName>
        <ecNumber evidence="2 15">2.7.7.7</ecNumber>
    </recommendedName>
</protein>
<feature type="domain" description="DNA-directed DNA polymerase family A palm" evidence="19">
    <location>
        <begin position="661"/>
        <end position="868"/>
    </location>
</feature>
<evidence type="ECO:0000256" key="3">
    <source>
        <dbReference type="ARBA" id="ARBA00020311"/>
    </source>
</evidence>
<dbReference type="EMBL" id="JAHJDP010000018">
    <property type="protein sequence ID" value="MBU2689845.1"/>
    <property type="molecule type" value="Genomic_DNA"/>
</dbReference>
<dbReference type="SUPFAM" id="SSF47807">
    <property type="entry name" value="5' to 3' exonuclease, C-terminal subdomain"/>
    <property type="match status" value="1"/>
</dbReference>
<dbReference type="NCBIfam" id="TIGR00593">
    <property type="entry name" value="pola"/>
    <property type="match status" value="1"/>
</dbReference>
<dbReference type="GO" id="GO:0008409">
    <property type="term" value="F:5'-3' exonuclease activity"/>
    <property type="evidence" value="ECO:0007669"/>
    <property type="project" value="UniProtKB-UniRule"/>
</dbReference>
<dbReference type="InterPro" id="IPR036397">
    <property type="entry name" value="RNaseH_sf"/>
</dbReference>
<dbReference type="NCBIfam" id="NF004397">
    <property type="entry name" value="PRK05755.1"/>
    <property type="match status" value="1"/>
</dbReference>
<dbReference type="InterPro" id="IPR002562">
    <property type="entry name" value="3'-5'_exonuclease_dom"/>
</dbReference>
<keyword evidence="4 16" id="KW-0808">Transferase</keyword>
<dbReference type="EC" id="2.7.7.7" evidence="2 15"/>
<feature type="domain" description="5'-3' exonuclease" evidence="18">
    <location>
        <begin position="6"/>
        <end position="270"/>
    </location>
</feature>
<dbReference type="PROSITE" id="PS00447">
    <property type="entry name" value="DNA_POLYMERASE_A"/>
    <property type="match status" value="1"/>
</dbReference>
<keyword evidence="6 16" id="KW-0235">DNA replication</keyword>
<dbReference type="SUPFAM" id="SSF56672">
    <property type="entry name" value="DNA/RNA polymerases"/>
    <property type="match status" value="1"/>
</dbReference>
<keyword evidence="9 16" id="KW-0378">Hydrolase</keyword>
<evidence type="ECO:0000256" key="4">
    <source>
        <dbReference type="ARBA" id="ARBA00022679"/>
    </source>
</evidence>
<evidence type="ECO:0000259" key="18">
    <source>
        <dbReference type="SMART" id="SM00475"/>
    </source>
</evidence>
<evidence type="ECO:0000256" key="1">
    <source>
        <dbReference type="ARBA" id="ARBA00007705"/>
    </source>
</evidence>
<organism evidence="20 21">
    <name type="scientific">Eiseniibacteriota bacterium</name>
    <dbReference type="NCBI Taxonomy" id="2212470"/>
    <lineage>
        <taxon>Bacteria</taxon>
        <taxon>Candidatus Eiseniibacteriota</taxon>
    </lineage>
</organism>
<evidence type="ECO:0000256" key="2">
    <source>
        <dbReference type="ARBA" id="ARBA00012417"/>
    </source>
</evidence>
<dbReference type="GO" id="GO:0006261">
    <property type="term" value="P:DNA-templated DNA replication"/>
    <property type="evidence" value="ECO:0007669"/>
    <property type="project" value="UniProtKB-UniRule"/>
</dbReference>
<evidence type="ECO:0000256" key="9">
    <source>
        <dbReference type="ARBA" id="ARBA00022801"/>
    </source>
</evidence>
<comment type="function">
    <text evidence="16">In addition to polymerase activity, this DNA polymerase exhibits 3'-5' and 5'-3' exonuclease activity.</text>
</comment>
<dbReference type="SMART" id="SM00474">
    <property type="entry name" value="35EXOc"/>
    <property type="match status" value="1"/>
</dbReference>
<dbReference type="GO" id="GO:0008408">
    <property type="term" value="F:3'-5' exonuclease activity"/>
    <property type="evidence" value="ECO:0007669"/>
    <property type="project" value="UniProtKB-UniRule"/>
</dbReference>
<dbReference type="AlphaFoldDB" id="A0A948W5C3"/>
<dbReference type="CDD" id="cd09859">
    <property type="entry name" value="PIN_53EXO"/>
    <property type="match status" value="1"/>
</dbReference>
<dbReference type="InterPro" id="IPR018320">
    <property type="entry name" value="DNA_polymerase_1"/>
</dbReference>
<dbReference type="InterPro" id="IPR001098">
    <property type="entry name" value="DNA-dir_DNA_pol_A_palm_dom"/>
</dbReference>
<dbReference type="SMART" id="SM00482">
    <property type="entry name" value="POLAc"/>
    <property type="match status" value="1"/>
</dbReference>
<dbReference type="Gene3D" id="3.30.420.10">
    <property type="entry name" value="Ribonuclease H-like superfamily/Ribonuclease H"/>
    <property type="match status" value="1"/>
</dbReference>
<evidence type="ECO:0000256" key="7">
    <source>
        <dbReference type="ARBA" id="ARBA00022722"/>
    </source>
</evidence>
<evidence type="ECO:0000256" key="8">
    <source>
        <dbReference type="ARBA" id="ARBA00022763"/>
    </source>
</evidence>
<keyword evidence="10 16" id="KW-0269">Exonuclease</keyword>
<accession>A0A948W5C3</accession>
<evidence type="ECO:0000256" key="14">
    <source>
        <dbReference type="ARBA" id="ARBA00049244"/>
    </source>
</evidence>
<dbReference type="SMART" id="SM00475">
    <property type="entry name" value="53EXOc"/>
    <property type="match status" value="1"/>
</dbReference>
<dbReference type="PANTHER" id="PTHR10133:SF27">
    <property type="entry name" value="DNA POLYMERASE NU"/>
    <property type="match status" value="1"/>
</dbReference>
<dbReference type="InterPro" id="IPR002421">
    <property type="entry name" value="5-3_exonuclease"/>
</dbReference>
<evidence type="ECO:0000256" key="15">
    <source>
        <dbReference type="NCBIfam" id="TIGR00593"/>
    </source>
</evidence>
<dbReference type="Proteomes" id="UP000777784">
    <property type="component" value="Unassembled WGS sequence"/>
</dbReference>
<evidence type="ECO:0000256" key="16">
    <source>
        <dbReference type="RuleBase" id="RU004460"/>
    </source>
</evidence>
<keyword evidence="11 16" id="KW-0239">DNA-directed DNA polymerase</keyword>
<keyword evidence="12 16" id="KW-0238">DNA-binding</keyword>
<gene>
    <name evidence="16 20" type="primary">polA</name>
    <name evidence="20" type="ORF">KJ970_02880</name>
</gene>
<evidence type="ECO:0000256" key="5">
    <source>
        <dbReference type="ARBA" id="ARBA00022695"/>
    </source>
</evidence>
<dbReference type="GO" id="GO:0003677">
    <property type="term" value="F:DNA binding"/>
    <property type="evidence" value="ECO:0007669"/>
    <property type="project" value="UniProtKB-UniRule"/>
</dbReference>
<proteinExistence type="inferred from homology"/>
<dbReference type="SMART" id="SM00279">
    <property type="entry name" value="HhH2"/>
    <property type="match status" value="1"/>
</dbReference>
<evidence type="ECO:0000256" key="6">
    <source>
        <dbReference type="ARBA" id="ARBA00022705"/>
    </source>
</evidence>
<dbReference type="Gene3D" id="3.40.50.1010">
    <property type="entry name" value="5'-nuclease"/>
    <property type="match status" value="1"/>
</dbReference>
<dbReference type="Gene3D" id="1.10.150.20">
    <property type="entry name" value="5' to 3' exonuclease, C-terminal subdomain"/>
    <property type="match status" value="2"/>
</dbReference>
<evidence type="ECO:0000256" key="12">
    <source>
        <dbReference type="ARBA" id="ARBA00023125"/>
    </source>
</evidence>
<dbReference type="InterPro" id="IPR012337">
    <property type="entry name" value="RNaseH-like_sf"/>
</dbReference>
<dbReference type="InterPro" id="IPR002298">
    <property type="entry name" value="DNA_polymerase_A"/>
</dbReference>
<name>A0A948W5C3_UNCEI</name>
<sequence length="905" mass="100343">MTLPKNPAAAVYIVDGTALVYRAHYAFISNPLRTGKGRDVSALFGFINTIFHLIREVKADSMMVMFDTKGPTFRHEMFKEYKATRPEVPPEIIDQIPDVKRFLDIAGIPRLEEAGMEADDLISSFSEKCARVGKETVIVSADKDLMQLVGPKTFQYIPAKGREPARWMGPQDVEEKWGVPPQQLRDFQALAGDHADNVPGVSGIGPKTAVQLLKQFHGLDEIYGHLEAIPSSAVRKKLEAGRESAYLSRELVTLRRDLHLGIDFKELKIAPLEEQPELRSFLREFEFRRLENSLGGALSVETPSPRSPSFSSATPVIATVEALKLWAERVAASSSPLGLAAPGTDEIPFTANLTGLAFSQLGGEQAAFVKVGIGSGGIPGDKAGKILSPLFSDRNRLKVGHDFKRLIHLLQKIKIELSPPYFDTQVASYVLDPSRRHDIGSLSKEFLNRVLQTPDAGKTGDLFSTALSEDSISATMEEAEAVLLLYPILERECRSREQEQLLQKLELPLVSILARMESVGIALDVPVLERMRSDLQVELNRLEGQATKAAGIEFNLNSPSQLREILFDQLKLPTGKKTKTGYSTDSGVLEGLAGLHPLPGILLEYRQLSKLQSTYVEVLPRLVDPVTHRLHALFHQTVTATGRLSSSHPNLQNIPIRSELGRKIRKAFVASPKGWVFLSADYSQIELRLLAHLSSDDYLLEAFHSGDDIHKATACRVFGVTPDQVDGSLRARAKIANFGIIYGMGPQRLAVEMGIPIADAKRFIEEYLEKLPGVRNYLTSIVEEARQRGFVETIAGRRRYLPDLQLDKGRLRSQAERMAINTPIQGSAADLIKQAMVGVQRELAARHLKSRLVLQIHDELLLEIAPDEKDRVGDLIRREMEGAALLTVPLVIEEGWGETWWDAHA</sequence>
<comment type="caution">
    <text evidence="20">The sequence shown here is derived from an EMBL/GenBank/DDBJ whole genome shotgun (WGS) entry which is preliminary data.</text>
</comment>
<evidence type="ECO:0000313" key="20">
    <source>
        <dbReference type="EMBL" id="MBU2689845.1"/>
    </source>
</evidence>
<evidence type="ECO:0000256" key="10">
    <source>
        <dbReference type="ARBA" id="ARBA00022839"/>
    </source>
</evidence>
<dbReference type="InterPro" id="IPR008918">
    <property type="entry name" value="HhH2"/>
</dbReference>
<feature type="domain" description="3'-5' exonuclease" evidence="17">
    <location>
        <begin position="314"/>
        <end position="494"/>
    </location>
</feature>
<dbReference type="InterPro" id="IPR043502">
    <property type="entry name" value="DNA/RNA_pol_sf"/>
</dbReference>
<dbReference type="InterPro" id="IPR020046">
    <property type="entry name" value="5-3_exonucl_a-hlix_arch_N"/>
</dbReference>
<dbReference type="GO" id="GO:0003887">
    <property type="term" value="F:DNA-directed DNA polymerase activity"/>
    <property type="evidence" value="ECO:0007669"/>
    <property type="project" value="UniProtKB-UniRule"/>
</dbReference>
<keyword evidence="5 16" id="KW-0548">Nucleotidyltransferase</keyword>
<dbReference type="Pfam" id="PF01367">
    <property type="entry name" value="5_3_exonuc"/>
    <property type="match status" value="1"/>
</dbReference>
<dbReference type="GO" id="GO:0006302">
    <property type="term" value="P:double-strand break repair"/>
    <property type="evidence" value="ECO:0007669"/>
    <property type="project" value="TreeGrafter"/>
</dbReference>
<dbReference type="CDD" id="cd09898">
    <property type="entry name" value="H3TH_53EXO"/>
    <property type="match status" value="1"/>
</dbReference>
<dbReference type="SUPFAM" id="SSF53098">
    <property type="entry name" value="Ribonuclease H-like"/>
    <property type="match status" value="1"/>
</dbReference>
<keyword evidence="13 16" id="KW-0234">DNA repair</keyword>
<dbReference type="Pfam" id="PF01612">
    <property type="entry name" value="DNA_pol_A_exo1"/>
    <property type="match status" value="1"/>
</dbReference>
<dbReference type="InterPro" id="IPR019760">
    <property type="entry name" value="DNA-dir_DNA_pol_A_CS"/>
</dbReference>
<evidence type="ECO:0000256" key="11">
    <source>
        <dbReference type="ARBA" id="ARBA00022932"/>
    </source>
</evidence>
<dbReference type="FunFam" id="1.10.150.20:FF:000003">
    <property type="entry name" value="DNA polymerase I"/>
    <property type="match status" value="1"/>
</dbReference>